<accession>A0A917RD54</accession>
<dbReference type="GO" id="GO:0016020">
    <property type="term" value="C:membrane"/>
    <property type="evidence" value="ECO:0007669"/>
    <property type="project" value="TreeGrafter"/>
</dbReference>
<dbReference type="Pfam" id="PF00561">
    <property type="entry name" value="Abhydrolase_1"/>
    <property type="match status" value="1"/>
</dbReference>
<name>A0A917RD54_9NOCA</name>
<dbReference type="InterPro" id="IPR050266">
    <property type="entry name" value="AB_hydrolase_sf"/>
</dbReference>
<dbReference type="PANTHER" id="PTHR43798:SF33">
    <property type="entry name" value="HYDROLASE, PUTATIVE (AFU_ORTHOLOGUE AFUA_2G14860)-RELATED"/>
    <property type="match status" value="1"/>
</dbReference>
<dbReference type="PANTHER" id="PTHR43798">
    <property type="entry name" value="MONOACYLGLYCEROL LIPASE"/>
    <property type="match status" value="1"/>
</dbReference>
<dbReference type="EMBL" id="BMMH01000002">
    <property type="protein sequence ID" value="GGL02321.1"/>
    <property type="molecule type" value="Genomic_DNA"/>
</dbReference>
<evidence type="ECO:0000259" key="1">
    <source>
        <dbReference type="Pfam" id="PF00561"/>
    </source>
</evidence>
<comment type="caution">
    <text evidence="2">The sequence shown here is derived from an EMBL/GenBank/DDBJ whole genome shotgun (WGS) entry which is preliminary data.</text>
</comment>
<gene>
    <name evidence="2" type="ORF">GCM10011588_16360</name>
</gene>
<organism evidence="2 3">
    <name type="scientific">Nocardia jinanensis</name>
    <dbReference type="NCBI Taxonomy" id="382504"/>
    <lineage>
        <taxon>Bacteria</taxon>
        <taxon>Bacillati</taxon>
        <taxon>Actinomycetota</taxon>
        <taxon>Actinomycetes</taxon>
        <taxon>Mycobacteriales</taxon>
        <taxon>Nocardiaceae</taxon>
        <taxon>Nocardia</taxon>
    </lineage>
</organism>
<feature type="domain" description="AB hydrolase-1" evidence="1">
    <location>
        <begin position="27"/>
        <end position="139"/>
    </location>
</feature>
<evidence type="ECO:0000313" key="2">
    <source>
        <dbReference type="EMBL" id="GGL02321.1"/>
    </source>
</evidence>
<reference evidence="2" key="1">
    <citation type="journal article" date="2014" name="Int. J. Syst. Evol. Microbiol.">
        <title>Complete genome sequence of Corynebacterium casei LMG S-19264T (=DSM 44701T), isolated from a smear-ripened cheese.</title>
        <authorList>
            <consortium name="US DOE Joint Genome Institute (JGI-PGF)"/>
            <person name="Walter F."/>
            <person name="Albersmeier A."/>
            <person name="Kalinowski J."/>
            <person name="Ruckert C."/>
        </authorList>
    </citation>
    <scope>NUCLEOTIDE SEQUENCE</scope>
    <source>
        <strain evidence="2">CGMCC 4.3508</strain>
    </source>
</reference>
<reference evidence="2" key="2">
    <citation type="submission" date="2020-09" db="EMBL/GenBank/DDBJ databases">
        <authorList>
            <person name="Sun Q."/>
            <person name="Zhou Y."/>
        </authorList>
    </citation>
    <scope>NUCLEOTIDE SEQUENCE</scope>
    <source>
        <strain evidence="2">CGMCC 4.3508</strain>
    </source>
</reference>
<keyword evidence="3" id="KW-1185">Reference proteome</keyword>
<evidence type="ECO:0000313" key="3">
    <source>
        <dbReference type="Proteomes" id="UP000638263"/>
    </source>
</evidence>
<proteinExistence type="predicted"/>
<dbReference type="InterPro" id="IPR029058">
    <property type="entry name" value="AB_hydrolase_fold"/>
</dbReference>
<dbReference type="Gene3D" id="3.40.50.1820">
    <property type="entry name" value="alpha/beta hydrolase"/>
    <property type="match status" value="1"/>
</dbReference>
<dbReference type="RefSeq" id="WP_062996532.1">
    <property type="nucleotide sequence ID" value="NZ_BMMH01000002.1"/>
</dbReference>
<dbReference type="Proteomes" id="UP000638263">
    <property type="component" value="Unassembled WGS sequence"/>
</dbReference>
<dbReference type="SUPFAM" id="SSF53474">
    <property type="entry name" value="alpha/beta-Hydrolases"/>
    <property type="match status" value="1"/>
</dbReference>
<protein>
    <recommendedName>
        <fullName evidence="1">AB hydrolase-1 domain-containing protein</fullName>
    </recommendedName>
</protein>
<dbReference type="InterPro" id="IPR000073">
    <property type="entry name" value="AB_hydrolase_1"/>
</dbReference>
<dbReference type="GO" id="GO:0003824">
    <property type="term" value="F:catalytic activity"/>
    <property type="evidence" value="ECO:0007669"/>
    <property type="project" value="UniProtKB-ARBA"/>
</dbReference>
<sequence length="271" mass="29121">MRGYVDTEWGQLHYRNAGPEIGAARAVVVLLHESPRSSAVYEPVLDRLGEKVAVYAFDTPGFGASDSASEGAALADYARILVQALDALGVGPFVPVGMKTGSSLATAVATTLRGTGRVDRMVLYGLSDPATRNSEYWARNWAPALEVTADGAIFDELWRKNTGIYGTGCPAQIAGCVAETVLNLERYNSIYPAVFRGHQQTWDDNLTLIRDGVAVTVLEPTEARMTPDAPIEFVHVPGTRVVRMPVNGQFAVRAPRAFTAAVLDAVLAVRT</sequence>
<dbReference type="AlphaFoldDB" id="A0A917RD54"/>